<dbReference type="KEGG" id="sacz:AOT14_35500"/>
<dbReference type="EMBL" id="CP012900">
    <property type="protein sequence ID" value="ALJ29884.1"/>
    <property type="molecule type" value="Genomic_DNA"/>
</dbReference>
<evidence type="ECO:0000313" key="1">
    <source>
        <dbReference type="EMBL" id="ALJ29884.1"/>
    </source>
</evidence>
<dbReference type="Proteomes" id="UP000061010">
    <property type="component" value="Chromosome"/>
</dbReference>
<sequence length="48" mass="4593">MNEAGSRMRAGAAWPGIGAAFMGVAASGQAAIVLAPGLVVLAHARGGC</sequence>
<reference evidence="1 2" key="1">
    <citation type="journal article" date="2015" name="Genome Announc.">
        <title>Complete Genome Sequencing of Stenotrophomonas acidaminiphila ZAC14D2_NAIMI4_2, a Multidrug-Resistant Strain Isolated from Sediments of a Polluted River in Mexico, Uncovers New Antibiotic Resistance Genes and a Novel Class-II Lasso Peptide Biosynthesis Gene Cluster.</title>
        <authorList>
            <person name="Vinuesa P."/>
            <person name="Ochoa-Sanchez L.E."/>
        </authorList>
    </citation>
    <scope>NUCLEOTIDE SEQUENCE [LARGE SCALE GENOMIC DNA]</scope>
    <source>
        <strain evidence="1 2">ZAC14D2_NAIMI4_2</strain>
    </source>
</reference>
<protein>
    <submittedName>
        <fullName evidence="1">Uncharacterized protein</fullName>
    </submittedName>
</protein>
<proteinExistence type="predicted"/>
<keyword evidence="2" id="KW-1185">Reference proteome</keyword>
<gene>
    <name evidence="1" type="ORF">AOT14_35500</name>
</gene>
<organism evidence="1 2">
    <name type="scientific">Stenotrophomonas acidaminiphila</name>
    <dbReference type="NCBI Taxonomy" id="128780"/>
    <lineage>
        <taxon>Bacteria</taxon>
        <taxon>Pseudomonadati</taxon>
        <taxon>Pseudomonadota</taxon>
        <taxon>Gammaproteobacteria</taxon>
        <taxon>Lysobacterales</taxon>
        <taxon>Lysobacteraceae</taxon>
        <taxon>Stenotrophomonas</taxon>
    </lineage>
</organism>
<name>A0A0S1B4A1_9GAMM</name>
<accession>A0A0S1B4A1</accession>
<evidence type="ECO:0000313" key="2">
    <source>
        <dbReference type="Proteomes" id="UP000061010"/>
    </source>
</evidence>
<dbReference type="PATRIC" id="fig|128780.6.peg.3595"/>
<dbReference type="AlphaFoldDB" id="A0A0S1B4A1"/>